<evidence type="ECO:0000256" key="1">
    <source>
        <dbReference type="ARBA" id="ARBA00022491"/>
    </source>
</evidence>
<dbReference type="AlphaFoldDB" id="A0A268NY98"/>
<dbReference type="InterPro" id="IPR050624">
    <property type="entry name" value="HTH-type_Tx_Regulator"/>
</dbReference>
<dbReference type="Pfam" id="PF14278">
    <property type="entry name" value="TetR_C_8"/>
    <property type="match status" value="1"/>
</dbReference>
<keyword evidence="1" id="KW-0678">Repressor</keyword>
<comment type="caution">
    <text evidence="5">The sequence shown here is derived from an EMBL/GenBank/DDBJ whole genome shotgun (WGS) entry which is preliminary data.</text>
</comment>
<accession>A0A268NY98</accession>
<dbReference type="Proteomes" id="UP000216207">
    <property type="component" value="Unassembled WGS sequence"/>
</dbReference>
<dbReference type="PROSITE" id="PS50977">
    <property type="entry name" value="HTH_TETR_2"/>
    <property type="match status" value="1"/>
</dbReference>
<feature type="DNA-binding region" description="H-T-H motif" evidence="3">
    <location>
        <begin position="33"/>
        <end position="52"/>
    </location>
</feature>
<dbReference type="InterPro" id="IPR009057">
    <property type="entry name" value="Homeodomain-like_sf"/>
</dbReference>
<evidence type="ECO:0000313" key="6">
    <source>
        <dbReference type="Proteomes" id="UP000216207"/>
    </source>
</evidence>
<dbReference type="EMBL" id="NPCC01000023">
    <property type="protein sequence ID" value="PAE88030.1"/>
    <property type="molecule type" value="Genomic_DNA"/>
</dbReference>
<evidence type="ECO:0000259" key="4">
    <source>
        <dbReference type="PROSITE" id="PS50977"/>
    </source>
</evidence>
<dbReference type="RefSeq" id="WP_095236084.1">
    <property type="nucleotide sequence ID" value="NZ_NPCC01000023.1"/>
</dbReference>
<evidence type="ECO:0000313" key="5">
    <source>
        <dbReference type="EMBL" id="PAE88030.1"/>
    </source>
</evidence>
<dbReference type="InterPro" id="IPR001647">
    <property type="entry name" value="HTH_TetR"/>
</dbReference>
<dbReference type="Gene3D" id="1.10.357.10">
    <property type="entry name" value="Tetracycline Repressor, domain 2"/>
    <property type="match status" value="1"/>
</dbReference>
<evidence type="ECO:0000256" key="3">
    <source>
        <dbReference type="PROSITE-ProRule" id="PRU00335"/>
    </source>
</evidence>
<dbReference type="Pfam" id="PF00440">
    <property type="entry name" value="TetR_N"/>
    <property type="match status" value="1"/>
</dbReference>
<name>A0A268NY98_SHOCL</name>
<dbReference type="PANTHER" id="PTHR43479:SF7">
    <property type="entry name" value="TETR-FAMILY TRANSCRIPTIONAL REGULATOR"/>
    <property type="match status" value="1"/>
</dbReference>
<protein>
    <submittedName>
        <fullName evidence="5">TetR family transcriptional regulator</fullName>
    </submittedName>
</protein>
<feature type="domain" description="HTH tetR-type" evidence="4">
    <location>
        <begin position="10"/>
        <end position="70"/>
    </location>
</feature>
<dbReference type="InterPro" id="IPR039532">
    <property type="entry name" value="TetR_C_Firmicutes"/>
</dbReference>
<dbReference type="GO" id="GO:0003677">
    <property type="term" value="F:DNA binding"/>
    <property type="evidence" value="ECO:0007669"/>
    <property type="project" value="UniProtKB-UniRule"/>
</dbReference>
<reference evidence="5 6" key="1">
    <citation type="submission" date="2017-07" db="EMBL/GenBank/DDBJ databases">
        <title>Isolation and whole genome analysis of endospore-forming bacteria from heroin.</title>
        <authorList>
            <person name="Kalinowski J."/>
            <person name="Ahrens B."/>
            <person name="Al-Dilaimi A."/>
            <person name="Winkler A."/>
            <person name="Wibberg D."/>
            <person name="Schleenbecker U."/>
            <person name="Ruckert C."/>
            <person name="Wolfel R."/>
            <person name="Grass G."/>
        </authorList>
    </citation>
    <scope>NUCLEOTIDE SEQUENCE [LARGE SCALE GENOMIC DNA]</scope>
    <source>
        <strain evidence="5 6">7539</strain>
    </source>
</reference>
<dbReference type="PRINTS" id="PR00455">
    <property type="entry name" value="HTHTETR"/>
</dbReference>
<gene>
    <name evidence="5" type="ORF">CHH72_14345</name>
</gene>
<evidence type="ECO:0000256" key="2">
    <source>
        <dbReference type="ARBA" id="ARBA00023125"/>
    </source>
</evidence>
<dbReference type="SUPFAM" id="SSF46689">
    <property type="entry name" value="Homeodomain-like"/>
    <property type="match status" value="1"/>
</dbReference>
<proteinExistence type="predicted"/>
<dbReference type="PANTHER" id="PTHR43479">
    <property type="entry name" value="ACREF/ENVCD OPERON REPRESSOR-RELATED"/>
    <property type="match status" value="1"/>
</dbReference>
<sequence length="201" mass="23278">MNKKTDLRILRTKQSIRKAFYELIQEKGYEAITVQDIADRAMINRNTFYLHYQNKPDLLDTCMNELLSDFKDAILFCPISMNPFSISLLETVMQTVLEHISLNMTFYRSMLIEENRIYPFQAKMEDIIKDKLMEGWKPAQENAPLAISNELLIEYLGSALMGIVIWWIKNDKPLSTEEVSSQFSKIVAYGHLRAAGIAVEE</sequence>
<organism evidence="5 6">
    <name type="scientific">Shouchella clausii</name>
    <name type="common">Alkalihalobacillus clausii</name>
    <dbReference type="NCBI Taxonomy" id="79880"/>
    <lineage>
        <taxon>Bacteria</taxon>
        <taxon>Bacillati</taxon>
        <taxon>Bacillota</taxon>
        <taxon>Bacilli</taxon>
        <taxon>Bacillales</taxon>
        <taxon>Bacillaceae</taxon>
        <taxon>Shouchella</taxon>
    </lineage>
</organism>
<keyword evidence="2 3" id="KW-0238">DNA-binding</keyword>